<evidence type="ECO:0000259" key="4">
    <source>
        <dbReference type="PROSITE" id="PS51444"/>
    </source>
</evidence>
<feature type="region of interest" description="Disordered" evidence="2">
    <location>
        <begin position="1"/>
        <end position="111"/>
    </location>
</feature>
<proteinExistence type="predicted"/>
<dbReference type="SUPFAM" id="SSF101447">
    <property type="entry name" value="Formin homology 2 domain (FH2 domain)"/>
    <property type="match status" value="1"/>
</dbReference>
<dbReference type="AlphaFoldDB" id="A0AAV2HU88"/>
<dbReference type="Gene3D" id="1.20.58.2220">
    <property type="entry name" value="Formin, FH2 domain"/>
    <property type="match status" value="1"/>
</dbReference>
<feature type="compositionally biased region" description="Pro residues" evidence="2">
    <location>
        <begin position="534"/>
        <end position="570"/>
    </location>
</feature>
<dbReference type="PANTHER" id="PTHR46345:SF8">
    <property type="entry name" value="FORMIN 3, ISOFORM B"/>
    <property type="match status" value="1"/>
</dbReference>
<feature type="compositionally biased region" description="Low complexity" evidence="2">
    <location>
        <begin position="63"/>
        <end position="84"/>
    </location>
</feature>
<dbReference type="InterPro" id="IPR014768">
    <property type="entry name" value="GBD/FH3_dom"/>
</dbReference>
<dbReference type="InterPro" id="IPR011989">
    <property type="entry name" value="ARM-like"/>
</dbReference>
<evidence type="ECO:0000256" key="2">
    <source>
        <dbReference type="SAM" id="MobiDB-lite"/>
    </source>
</evidence>
<evidence type="ECO:0000313" key="5">
    <source>
        <dbReference type="EMBL" id="CAL1536506.1"/>
    </source>
</evidence>
<feature type="compositionally biased region" description="Basic residues" evidence="2">
    <location>
        <begin position="96"/>
        <end position="107"/>
    </location>
</feature>
<dbReference type="InterPro" id="IPR015425">
    <property type="entry name" value="FH2_Formin"/>
</dbReference>
<protein>
    <recommendedName>
        <fullName evidence="7">Inverted formin-2</fullName>
    </recommendedName>
</protein>
<dbReference type="PROSITE" id="PS51232">
    <property type="entry name" value="GBD_FH3"/>
    <property type="match status" value="1"/>
</dbReference>
<dbReference type="Pfam" id="PF02181">
    <property type="entry name" value="FH2"/>
    <property type="match status" value="1"/>
</dbReference>
<accession>A0AAV2HU88</accession>
<evidence type="ECO:0000256" key="1">
    <source>
        <dbReference type="SAM" id="Coils"/>
    </source>
</evidence>
<dbReference type="SMART" id="SM00498">
    <property type="entry name" value="FH2"/>
    <property type="match status" value="1"/>
</dbReference>
<keyword evidence="6" id="KW-1185">Reference proteome</keyword>
<dbReference type="InterPro" id="IPR010472">
    <property type="entry name" value="FH3_dom"/>
</dbReference>
<dbReference type="SUPFAM" id="SSF48371">
    <property type="entry name" value="ARM repeat"/>
    <property type="match status" value="1"/>
</dbReference>
<evidence type="ECO:0008006" key="7">
    <source>
        <dbReference type="Google" id="ProtNLM"/>
    </source>
</evidence>
<dbReference type="PROSITE" id="PS51444">
    <property type="entry name" value="FH2"/>
    <property type="match status" value="1"/>
</dbReference>
<feature type="coiled-coil region" evidence="1">
    <location>
        <begin position="866"/>
        <end position="923"/>
    </location>
</feature>
<dbReference type="GO" id="GO:0003779">
    <property type="term" value="F:actin binding"/>
    <property type="evidence" value="ECO:0007669"/>
    <property type="project" value="InterPro"/>
</dbReference>
<dbReference type="Pfam" id="PF06367">
    <property type="entry name" value="Drf_FH3"/>
    <property type="match status" value="1"/>
</dbReference>
<evidence type="ECO:0000313" key="6">
    <source>
        <dbReference type="Proteomes" id="UP001497497"/>
    </source>
</evidence>
<sequence>MSHLRQTNRSSPRPVSDNLASQRPSAATQPAQRIASILQSAQSPASTRPAVVTSARPVSAVVTTSKPLTSAAPAAAVAPSTAKPDGGDKGSGGRFAAKKKQKRMGKRGRSDGFVLGLDLANEEGSDEEGGDDLPKKTGGFDSESLNFIFWLRNPSVQNLSQLRKAIKCNDLDWMRCFLEFDGLGLLFQCLKNLSSYQSVHLNDMVLRMACVSCIREVVNSRSGLDCLLTIGDRNDNLFGRRFASAMESNNVMVKMQIFELLSALCLYSTDGFYLTLDALERYKAWRKQRYRFSLLITDLRNSDLTTYKTTVMALINSIIVASENLRDRVRIRNEFVALNILDVINCLREEKDGDLQVQLDVFEEELSADTDAMVESTRESIDINSHFELFKAIYNKVNDTTLGLSLLSILYNLYQIDPNSPHCESTWILIEKLTQQAVEGTVKADQLMEDAKAQRRHVDVGVQTMETGAPAEGSAARLQRRSVLLGGKKLESSDTSEPSPPPPPPPPPAPMAPPPPPAPMAPPPPPSFGLGPGFAPPPPPPPPGTPSLGPPPPPPGGGPGAPGSPIPSLSPIPGVDPIKTPDPSCKMKHFTWNKVPALQVRKNSIWEDVSKMGDAIKVEYNKLEELFSAKVVKEEPKVEDKVLRVHSSASESELVGSIRRQISLLDPKRSMNVNIYLKQFRKNNAAIVDLIRKGEARSIGVEKLKGLIKILPQADEVELIHNFDGDPEKLGNAEKFFLQLMSVPCYKLRLELMLLKSDFQSQLSSVRSNLILLTTVCRRLFDNKAIKKFLRLVLHAGNFINKGSNAGDAVGFRMTSLNKLILTKSNDPKLSLLHVLVEEAEMKDKDSLDFVDELLEDLQKASRFSLESVKSEFSQIKQTVKKLQSQMKANPDEQINGQFGEFLEEADGDLSDIDETLDRLSKQTTKLAQHYCENENSFNLEEFLGAFREFCERVKACQQELESWRQQAEKAEMRKKAHEELLEKRKSAHKEPVALPPGARLLPGVAGTGDARIVDNLVNEIRRGNVLRRLSVKRKTKPVPDVITESVRL</sequence>
<keyword evidence="1" id="KW-0175">Coiled coil</keyword>
<dbReference type="GO" id="GO:0031267">
    <property type="term" value="F:small GTPase binding"/>
    <property type="evidence" value="ECO:0007669"/>
    <property type="project" value="InterPro"/>
</dbReference>
<dbReference type="SMART" id="SM01140">
    <property type="entry name" value="Drf_GBD"/>
    <property type="match status" value="1"/>
</dbReference>
<reference evidence="5 6" key="1">
    <citation type="submission" date="2024-04" db="EMBL/GenBank/DDBJ databases">
        <authorList>
            <consortium name="Genoscope - CEA"/>
            <person name="William W."/>
        </authorList>
    </citation>
    <scope>NUCLEOTIDE SEQUENCE [LARGE SCALE GENOMIC DNA]</scope>
</reference>
<dbReference type="Proteomes" id="UP001497497">
    <property type="component" value="Unassembled WGS sequence"/>
</dbReference>
<dbReference type="EMBL" id="CAXITT010000231">
    <property type="protein sequence ID" value="CAL1536506.1"/>
    <property type="molecule type" value="Genomic_DNA"/>
</dbReference>
<dbReference type="GO" id="GO:0030036">
    <property type="term" value="P:actin cytoskeleton organization"/>
    <property type="evidence" value="ECO:0007669"/>
    <property type="project" value="InterPro"/>
</dbReference>
<feature type="domain" description="GBD/FH3" evidence="3">
    <location>
        <begin position="88"/>
        <end position="445"/>
    </location>
</feature>
<organism evidence="5 6">
    <name type="scientific">Lymnaea stagnalis</name>
    <name type="common">Great pond snail</name>
    <name type="synonym">Helix stagnalis</name>
    <dbReference type="NCBI Taxonomy" id="6523"/>
    <lineage>
        <taxon>Eukaryota</taxon>
        <taxon>Metazoa</taxon>
        <taxon>Spiralia</taxon>
        <taxon>Lophotrochozoa</taxon>
        <taxon>Mollusca</taxon>
        <taxon>Gastropoda</taxon>
        <taxon>Heterobranchia</taxon>
        <taxon>Euthyneura</taxon>
        <taxon>Panpulmonata</taxon>
        <taxon>Hygrophila</taxon>
        <taxon>Lymnaeoidea</taxon>
        <taxon>Lymnaeidae</taxon>
        <taxon>Lymnaea</taxon>
    </lineage>
</organism>
<dbReference type="Pfam" id="PF06371">
    <property type="entry name" value="Drf_GBD"/>
    <property type="match status" value="1"/>
</dbReference>
<feature type="compositionally biased region" description="Pro residues" evidence="2">
    <location>
        <begin position="498"/>
        <end position="527"/>
    </location>
</feature>
<dbReference type="InterPro" id="IPR010473">
    <property type="entry name" value="GTPase-bd"/>
</dbReference>
<dbReference type="Gene3D" id="1.10.238.150">
    <property type="entry name" value="Formin, FH3 diaphanous domain"/>
    <property type="match status" value="1"/>
</dbReference>
<dbReference type="Gene3D" id="1.25.10.10">
    <property type="entry name" value="Leucine-rich Repeat Variant"/>
    <property type="match status" value="1"/>
</dbReference>
<gene>
    <name evidence="5" type="ORF">GSLYS_00010419001</name>
</gene>
<dbReference type="SMART" id="SM01139">
    <property type="entry name" value="Drf_FH3"/>
    <property type="match status" value="1"/>
</dbReference>
<evidence type="ECO:0000259" key="3">
    <source>
        <dbReference type="PROSITE" id="PS51232"/>
    </source>
</evidence>
<feature type="coiled-coil region" evidence="1">
    <location>
        <begin position="954"/>
        <end position="988"/>
    </location>
</feature>
<dbReference type="InterPro" id="IPR042201">
    <property type="entry name" value="FH2_Formin_sf"/>
</dbReference>
<feature type="region of interest" description="Disordered" evidence="2">
    <location>
        <begin position="489"/>
        <end position="582"/>
    </location>
</feature>
<dbReference type="InterPro" id="IPR016024">
    <property type="entry name" value="ARM-type_fold"/>
</dbReference>
<dbReference type="PANTHER" id="PTHR46345">
    <property type="entry name" value="INVERTED FORMIN-2"/>
    <property type="match status" value="1"/>
</dbReference>
<feature type="compositionally biased region" description="Polar residues" evidence="2">
    <location>
        <begin position="1"/>
        <end position="46"/>
    </location>
</feature>
<comment type="caution">
    <text evidence="5">The sequence shown here is derived from an EMBL/GenBank/DDBJ whole genome shotgun (WGS) entry which is preliminary data.</text>
</comment>
<feature type="domain" description="FH2" evidence="4">
    <location>
        <begin position="577"/>
        <end position="980"/>
    </location>
</feature>
<name>A0AAV2HU88_LYMST</name>